<protein>
    <submittedName>
        <fullName evidence="7">Activity regulator of membrane protease YbbK</fullName>
    </submittedName>
</protein>
<dbReference type="PANTHER" id="PTHR33507:SF3">
    <property type="entry name" value="INNER MEMBRANE PROTEIN YBBJ"/>
    <property type="match status" value="1"/>
</dbReference>
<proteinExistence type="predicted"/>
<dbReference type="Pfam" id="PF01957">
    <property type="entry name" value="NfeD"/>
    <property type="match status" value="1"/>
</dbReference>
<keyword evidence="3 5" id="KW-1133">Transmembrane helix</keyword>
<keyword evidence="7" id="KW-0645">Protease</keyword>
<gene>
    <name evidence="7" type="ORF">AVDCRST_MAG65-586</name>
</gene>
<feature type="domain" description="NfeD-like C-terminal" evidence="6">
    <location>
        <begin position="83"/>
        <end position="141"/>
    </location>
</feature>
<dbReference type="InterPro" id="IPR052165">
    <property type="entry name" value="Membrane_assoc_protease"/>
</dbReference>
<dbReference type="GO" id="GO:0006508">
    <property type="term" value="P:proteolysis"/>
    <property type="evidence" value="ECO:0007669"/>
    <property type="project" value="UniProtKB-KW"/>
</dbReference>
<accession>A0A6J4RG64</accession>
<dbReference type="GO" id="GO:0005886">
    <property type="term" value="C:plasma membrane"/>
    <property type="evidence" value="ECO:0007669"/>
    <property type="project" value="TreeGrafter"/>
</dbReference>
<reference evidence="7" key="1">
    <citation type="submission" date="2020-02" db="EMBL/GenBank/DDBJ databases">
        <authorList>
            <person name="Meier V. D."/>
        </authorList>
    </citation>
    <scope>NUCLEOTIDE SEQUENCE</scope>
    <source>
        <strain evidence="7">AVDCRST_MAG65</strain>
    </source>
</reference>
<dbReference type="PANTHER" id="PTHR33507">
    <property type="entry name" value="INNER MEMBRANE PROTEIN YBBJ"/>
    <property type="match status" value="1"/>
</dbReference>
<comment type="subcellular location">
    <subcellularLocation>
        <location evidence="1">Membrane</location>
        <topology evidence="1">Multi-pass membrane protein</topology>
    </subcellularLocation>
</comment>
<evidence type="ECO:0000256" key="2">
    <source>
        <dbReference type="ARBA" id="ARBA00022692"/>
    </source>
</evidence>
<name>A0A6J4RG64_9ACTN</name>
<keyword evidence="4 5" id="KW-0472">Membrane</keyword>
<dbReference type="SUPFAM" id="SSF141322">
    <property type="entry name" value="NfeD domain-like"/>
    <property type="match status" value="1"/>
</dbReference>
<sequence>MDQWVLWLIVAVLLAVGEMLTLSFFLAPFAGGALAAALVAGVGLGGAVPWIVFLVVSAILLVALRPLARAHGRTPPALRTGTAALAGRDATVVERIANQEGVGTIRLDGEIWTARAYLDGEVIEVGEQVQVVEIRGATALVSQ</sequence>
<dbReference type="InterPro" id="IPR012340">
    <property type="entry name" value="NA-bd_OB-fold"/>
</dbReference>
<feature type="transmembrane region" description="Helical" evidence="5">
    <location>
        <begin position="45"/>
        <end position="64"/>
    </location>
</feature>
<dbReference type="InterPro" id="IPR002810">
    <property type="entry name" value="NfeD-like_C"/>
</dbReference>
<organism evidence="7">
    <name type="scientific">uncultured Solirubrobacteraceae bacterium</name>
    <dbReference type="NCBI Taxonomy" id="1162706"/>
    <lineage>
        <taxon>Bacteria</taxon>
        <taxon>Bacillati</taxon>
        <taxon>Actinomycetota</taxon>
        <taxon>Thermoleophilia</taxon>
        <taxon>Solirubrobacterales</taxon>
        <taxon>Solirubrobacteraceae</taxon>
        <taxon>environmental samples</taxon>
    </lineage>
</organism>
<evidence type="ECO:0000313" key="7">
    <source>
        <dbReference type="EMBL" id="CAA9468939.1"/>
    </source>
</evidence>
<evidence type="ECO:0000256" key="1">
    <source>
        <dbReference type="ARBA" id="ARBA00004141"/>
    </source>
</evidence>
<evidence type="ECO:0000256" key="4">
    <source>
        <dbReference type="ARBA" id="ARBA00023136"/>
    </source>
</evidence>
<dbReference type="GO" id="GO:0008233">
    <property type="term" value="F:peptidase activity"/>
    <property type="evidence" value="ECO:0007669"/>
    <property type="project" value="UniProtKB-KW"/>
</dbReference>
<keyword evidence="2 5" id="KW-0812">Transmembrane</keyword>
<dbReference type="EMBL" id="CADCVL010000101">
    <property type="protein sequence ID" value="CAA9468939.1"/>
    <property type="molecule type" value="Genomic_DNA"/>
</dbReference>
<dbReference type="AlphaFoldDB" id="A0A6J4RG64"/>
<evidence type="ECO:0000256" key="3">
    <source>
        <dbReference type="ARBA" id="ARBA00022989"/>
    </source>
</evidence>
<keyword evidence="7" id="KW-0378">Hydrolase</keyword>
<evidence type="ECO:0000256" key="5">
    <source>
        <dbReference type="SAM" id="Phobius"/>
    </source>
</evidence>
<dbReference type="Gene3D" id="2.40.50.140">
    <property type="entry name" value="Nucleic acid-binding proteins"/>
    <property type="match status" value="1"/>
</dbReference>
<evidence type="ECO:0000259" key="6">
    <source>
        <dbReference type="Pfam" id="PF01957"/>
    </source>
</evidence>